<evidence type="ECO:0000313" key="1">
    <source>
        <dbReference type="EMBL" id="PZP53571.1"/>
    </source>
</evidence>
<organism evidence="1 2">
    <name type="scientific">Micavibrio aeruginosavorus</name>
    <dbReference type="NCBI Taxonomy" id="349221"/>
    <lineage>
        <taxon>Bacteria</taxon>
        <taxon>Pseudomonadati</taxon>
        <taxon>Bdellovibrionota</taxon>
        <taxon>Bdellovibrionia</taxon>
        <taxon>Bdellovibrionales</taxon>
        <taxon>Pseudobdellovibrionaceae</taxon>
        <taxon>Micavibrio</taxon>
    </lineage>
</organism>
<comment type="caution">
    <text evidence="1">The sequence shown here is derived from an EMBL/GenBank/DDBJ whole genome shotgun (WGS) entry which is preliminary data.</text>
</comment>
<proteinExistence type="predicted"/>
<sequence>MLDTVVLTLPEHQFSIKHRDRFIPDAGFLLNPLYGGNSLIKSVYNPTKKEKAEGYKPRLTLIKRPFTERSQAISLRIEFSAPKLLYGNNFVELKGHDDFQPVLSALHTALAFMGIEVTIEILKSASISAIHYSKNILLERETPCFLLIRELEKLDLSSKLDLTQTDFRNSGQMVKYHASTYEIALYDKVKDLQQARSYGDKRSTENDNIYQTDLLNNLKLPEVLRFEIRLKSRKLKPLLKQLGQDTKLTFENLFSATLSRSILLHYWNQITEGL</sequence>
<dbReference type="AlphaFoldDB" id="A0A2W5FBW8"/>
<reference evidence="1 2" key="1">
    <citation type="submission" date="2017-08" db="EMBL/GenBank/DDBJ databases">
        <title>Infants hospitalized years apart are colonized by the same room-sourced microbial strains.</title>
        <authorList>
            <person name="Brooks B."/>
            <person name="Olm M.R."/>
            <person name="Firek B.A."/>
            <person name="Baker R."/>
            <person name="Thomas B.C."/>
            <person name="Morowitz M.J."/>
            <person name="Banfield J.F."/>
        </authorList>
    </citation>
    <scope>NUCLEOTIDE SEQUENCE [LARGE SCALE GENOMIC DNA]</scope>
    <source>
        <strain evidence="1">S2_006_000_R2_64</strain>
    </source>
</reference>
<protein>
    <recommendedName>
        <fullName evidence="3">Replication-associated protein G2P N-terminal domain-containing protein</fullName>
    </recommendedName>
</protein>
<dbReference type="Proteomes" id="UP000249739">
    <property type="component" value="Unassembled WGS sequence"/>
</dbReference>
<evidence type="ECO:0008006" key="3">
    <source>
        <dbReference type="Google" id="ProtNLM"/>
    </source>
</evidence>
<accession>A0A2W5FBW8</accession>
<dbReference type="EMBL" id="QFOT01000174">
    <property type="protein sequence ID" value="PZP53571.1"/>
    <property type="molecule type" value="Genomic_DNA"/>
</dbReference>
<gene>
    <name evidence="1" type="ORF">DI586_10855</name>
</gene>
<evidence type="ECO:0000313" key="2">
    <source>
        <dbReference type="Proteomes" id="UP000249739"/>
    </source>
</evidence>
<name>A0A2W5FBW8_9BACT</name>
<feature type="non-terminal residue" evidence="1">
    <location>
        <position position="274"/>
    </location>
</feature>